<dbReference type="PROSITE" id="PS50222">
    <property type="entry name" value="EF_HAND_2"/>
    <property type="match status" value="1"/>
</dbReference>
<feature type="domain" description="Calponin-homology (CH)" evidence="6">
    <location>
        <begin position="250"/>
        <end position="358"/>
    </location>
</feature>
<dbReference type="GO" id="GO:0003779">
    <property type="term" value="F:actin binding"/>
    <property type="evidence" value="ECO:0007669"/>
    <property type="project" value="UniProtKB-KW"/>
</dbReference>
<dbReference type="InterPro" id="IPR014837">
    <property type="entry name" value="EF-hand_Ca_insen"/>
</dbReference>
<dbReference type="PROSITE" id="PS00019">
    <property type="entry name" value="ACTININ_1"/>
    <property type="match status" value="1"/>
</dbReference>
<dbReference type="PROSITE" id="PS50021">
    <property type="entry name" value="CH"/>
    <property type="match status" value="2"/>
</dbReference>
<protein>
    <recommendedName>
        <fullName evidence="10">Actin cross-linking</fullName>
    </recommendedName>
</protein>
<dbReference type="GO" id="GO:0005509">
    <property type="term" value="F:calcium ion binding"/>
    <property type="evidence" value="ECO:0007669"/>
    <property type="project" value="InterPro"/>
</dbReference>
<comment type="caution">
    <text evidence="8">The sequence shown here is derived from an EMBL/GenBank/DDBJ whole genome shotgun (WGS) entry which is preliminary data.</text>
</comment>
<sequence>MDAPASPRRRPLSAYYAPSAPLAPASPHRSTTLASSSSRPPSPSKEQAGAGQRTRPSHRSANSLSSLAQLNLNSLASHPHEPLASLRHHHREPLLKRTNSILNSPATPWGEFTHAPFVPHDAAPTTALVHERTFEDVQERTFCKWINTRLDPLGHPPVTDLGREFSDGTRLIQLVEALTGEQLGRYNQQPVLRVQKMENAGKALKRIREMVHLTNIGPEDVVDGNRKLILGMIWSLVLRFSIADINEEGSNAKEGLLLWAQRRTAPYDEVDVQDFHSSWKDGLAFCALIHRHRPDLLDYASLRKDAGAAPQNLATAFRIADEHLGIPPLLEVEDVCSARRPDERSIMTYVAQFFHAFSSRAQAETEAKVISRFVEQMSDMMLAVNDYEARVQALLAALTSHLTSWSRAPPLPSTSYPSLLALRAALHTYRRTLRPAWARERLETQELLGNVRVKLETYKLRGYEPEVGLRVEDVTEVWDRLVEAERERSRSIALFIRRIQDEARQEVVQLADALSSQCEETQADLAALSRVEIPLEQQRRLALSLSSSRLPALHHTLSRLAGAFAAAQACDALDPAEGGEAEGGGEARCAEAGGVALGECEERVQALERAVKARSVFVENQVTARKASTLKPEQKEEFEGAFRAFDRNSEGRIEVEALGGVLGSLGVSEVNLDEVKLDEDGLVTFEAYLKYMTERAEDRPSATKLRSLFRSVAGNKDFVTDLDLTRLQLAPQALEFLQTWLPPHVSTGEVSATEAYDGVEGDDEGKQYSFDEFLAMFLQE</sequence>
<dbReference type="EMBL" id="BQKY01000017">
    <property type="protein sequence ID" value="GJN94415.1"/>
    <property type="molecule type" value="Genomic_DNA"/>
</dbReference>
<accession>A0AAV5GPA6</accession>
<keyword evidence="4" id="KW-0009">Actin-binding</keyword>
<dbReference type="Proteomes" id="UP001342314">
    <property type="component" value="Unassembled WGS sequence"/>
</dbReference>
<name>A0AAV5GPA6_9BASI</name>
<evidence type="ECO:0000256" key="4">
    <source>
        <dbReference type="ARBA" id="ARBA00023203"/>
    </source>
</evidence>
<feature type="region of interest" description="Disordered" evidence="5">
    <location>
        <begin position="1"/>
        <end position="62"/>
    </location>
</feature>
<dbReference type="PROSITE" id="PS00020">
    <property type="entry name" value="ACTININ_2"/>
    <property type="match status" value="1"/>
</dbReference>
<dbReference type="InterPro" id="IPR002048">
    <property type="entry name" value="EF_hand_dom"/>
</dbReference>
<dbReference type="SUPFAM" id="SSF47576">
    <property type="entry name" value="Calponin-homology domain, CH-domain"/>
    <property type="match status" value="1"/>
</dbReference>
<dbReference type="InterPro" id="IPR001715">
    <property type="entry name" value="CH_dom"/>
</dbReference>
<dbReference type="CDD" id="cd21216">
    <property type="entry name" value="CH_ACTN_rpt2"/>
    <property type="match status" value="1"/>
</dbReference>
<dbReference type="FunFam" id="1.10.418.10:FF:000001">
    <property type="entry name" value="Actinin alpha 1"/>
    <property type="match status" value="1"/>
</dbReference>
<gene>
    <name evidence="8" type="ORF">Rhopal_007495-T1</name>
</gene>
<dbReference type="InterPro" id="IPR001589">
    <property type="entry name" value="Actinin_actin-bd_CS"/>
</dbReference>
<organism evidence="8 9">
    <name type="scientific">Rhodotorula paludigena</name>
    <dbReference type="NCBI Taxonomy" id="86838"/>
    <lineage>
        <taxon>Eukaryota</taxon>
        <taxon>Fungi</taxon>
        <taxon>Dikarya</taxon>
        <taxon>Basidiomycota</taxon>
        <taxon>Pucciniomycotina</taxon>
        <taxon>Microbotryomycetes</taxon>
        <taxon>Sporidiobolales</taxon>
        <taxon>Sporidiobolaceae</taxon>
        <taxon>Rhodotorula</taxon>
    </lineage>
</organism>
<dbReference type="InterPro" id="IPR011992">
    <property type="entry name" value="EF-hand-dom_pair"/>
</dbReference>
<dbReference type="AlphaFoldDB" id="A0AAV5GPA6"/>
<evidence type="ECO:0000313" key="9">
    <source>
        <dbReference type="Proteomes" id="UP001342314"/>
    </source>
</evidence>
<evidence type="ECO:0000256" key="2">
    <source>
        <dbReference type="ARBA" id="ARBA00022737"/>
    </source>
</evidence>
<dbReference type="CDD" id="cd00051">
    <property type="entry name" value="EFh"/>
    <property type="match status" value="1"/>
</dbReference>
<keyword evidence="2" id="KW-0677">Repeat</keyword>
<evidence type="ECO:0000256" key="5">
    <source>
        <dbReference type="SAM" id="MobiDB-lite"/>
    </source>
</evidence>
<feature type="domain" description="EF-hand" evidence="7">
    <location>
        <begin position="633"/>
        <end position="668"/>
    </location>
</feature>
<dbReference type="Pfam" id="PF00307">
    <property type="entry name" value="CH"/>
    <property type="match status" value="2"/>
</dbReference>
<keyword evidence="3" id="KW-0106">Calcium</keyword>
<evidence type="ECO:0000313" key="8">
    <source>
        <dbReference type="EMBL" id="GJN94415.1"/>
    </source>
</evidence>
<dbReference type="SUPFAM" id="SSF46966">
    <property type="entry name" value="Spectrin repeat"/>
    <property type="match status" value="1"/>
</dbReference>
<dbReference type="Gene3D" id="1.10.238.10">
    <property type="entry name" value="EF-hand"/>
    <property type="match status" value="2"/>
</dbReference>
<evidence type="ECO:0008006" key="10">
    <source>
        <dbReference type="Google" id="ProtNLM"/>
    </source>
</evidence>
<evidence type="ECO:0000259" key="7">
    <source>
        <dbReference type="PROSITE" id="PS50222"/>
    </source>
</evidence>
<dbReference type="SUPFAM" id="SSF47473">
    <property type="entry name" value="EF-hand"/>
    <property type="match status" value="1"/>
</dbReference>
<feature type="domain" description="Calponin-homology (CH)" evidence="6">
    <location>
        <begin position="136"/>
        <end position="241"/>
    </location>
</feature>
<evidence type="ECO:0000256" key="1">
    <source>
        <dbReference type="ARBA" id="ARBA00010255"/>
    </source>
</evidence>
<dbReference type="InterPro" id="IPR036872">
    <property type="entry name" value="CH_dom_sf"/>
</dbReference>
<dbReference type="Gene3D" id="1.20.58.60">
    <property type="match status" value="1"/>
</dbReference>
<dbReference type="Pfam" id="PF08726">
    <property type="entry name" value="EFhand_Ca_insen"/>
    <property type="match status" value="1"/>
</dbReference>
<evidence type="ECO:0000256" key="3">
    <source>
        <dbReference type="ARBA" id="ARBA00022837"/>
    </source>
</evidence>
<keyword evidence="9" id="KW-1185">Reference proteome</keyword>
<dbReference type="Gene3D" id="1.10.418.10">
    <property type="entry name" value="Calponin-like domain"/>
    <property type="match status" value="2"/>
</dbReference>
<dbReference type="PANTHER" id="PTHR11915">
    <property type="entry name" value="SPECTRIN/FILAMIN RELATED CYTOSKELETAL PROTEIN"/>
    <property type="match status" value="1"/>
</dbReference>
<evidence type="ECO:0000259" key="6">
    <source>
        <dbReference type="PROSITE" id="PS50021"/>
    </source>
</evidence>
<reference evidence="8 9" key="1">
    <citation type="submission" date="2021-12" db="EMBL/GenBank/DDBJ databases">
        <title>High titer production of polyol ester of fatty acids by Rhodotorula paludigena BS15 towards product separation-free biomass refinery.</title>
        <authorList>
            <person name="Mano J."/>
            <person name="Ono H."/>
            <person name="Tanaka T."/>
            <person name="Naito K."/>
            <person name="Sushida H."/>
            <person name="Ike M."/>
            <person name="Tokuyasu K."/>
            <person name="Kitaoka M."/>
        </authorList>
    </citation>
    <scope>NUCLEOTIDE SEQUENCE [LARGE SCALE GENOMIC DNA]</scope>
    <source>
        <strain evidence="8 9">BS15</strain>
    </source>
</reference>
<feature type="compositionally biased region" description="Low complexity" evidence="5">
    <location>
        <begin position="12"/>
        <end position="39"/>
    </location>
</feature>
<dbReference type="SMART" id="SM00033">
    <property type="entry name" value="CH"/>
    <property type="match status" value="2"/>
</dbReference>
<comment type="similarity">
    <text evidence="1">Belongs to the alpha-actinin family.</text>
</comment>
<proteinExistence type="inferred from homology"/>